<reference evidence="5 6" key="1">
    <citation type="journal article" date="2007" name="Appl. Environ. Microbiol.">
        <title>Isolation of key methanogens for global methane emission from rice paddy fields: a novel isolate affiliated with the clone cluster rice cluster I.</title>
        <authorList>
            <person name="Sakai S."/>
            <person name="Imachi H."/>
            <person name="Sekiguchi Y."/>
            <person name="Ohashi A."/>
            <person name="Harada H."/>
            <person name="Kamagata Y."/>
        </authorList>
    </citation>
    <scope>NUCLEOTIDE SEQUENCE [LARGE SCALE GENOMIC DNA]</scope>
    <source>
        <strain evidence="6">DSM 17711 / JCM 13418 / NBRC 101707 / SANAE</strain>
    </source>
</reference>
<sequence>MKAFLMHKDRDFDMGQHMPWNELSLIQDLELGTLFMAMARDDEFLSGVAKKAVLTGIHNSPDAILYRQAVLKDCLENPSVVRNIYDIALDAIEGEKKIYWGFLSRYPAAVLGRSLDVLEIFVNRLKKLRKIADEYAEQFVSDGFVTLFTMLKRELSDEYFAEVEGHLKMLKFREGVLISAELGKGNKGTRYVLRRPHNIKQGWLERVFSKKAPLYSYTIPERDEAGARALSDLRDRGINNVANALAQSCDHILSFFNMLRTELAFYIGCLNLHEQLSQMGEPVCFPIPVEAEKRKHSCKGIYDVCLALTMKQKVVGNELNADDKDLVMITGANQGGKSTFLRSIGLAQLMMQSGMFVPAEYFSANVCDNIFTHYKREEDVTMSSGKLDEELSRMNDIVNHISPKSILLFNESFAATNEREGSEIAGQITAALVEGHIKVFFVSHLYSFAHSLYDKQLQNAVFLRAVRQSDGKRTYRLVEGEPLQTSYGQDLYSRIVQTNTT</sequence>
<keyword evidence="6" id="KW-1185">Reference proteome</keyword>
<gene>
    <name evidence="5" type="ordered locus">MCP_2479</name>
</gene>
<accession>D1Z1H9</accession>
<dbReference type="SMART" id="SM00534">
    <property type="entry name" value="MUTSac"/>
    <property type="match status" value="1"/>
</dbReference>
<reference evidence="6" key="3">
    <citation type="journal article" date="2011" name="PLoS ONE">
        <title>Genome sequence of a mesophilic hydrogenotrophic methanogen Methanocella paludicola, the first cultivated representative of the order Methanocellales.</title>
        <authorList>
            <person name="Sakai S."/>
            <person name="Takaki Y."/>
            <person name="Shimamura S."/>
            <person name="Sekine M."/>
            <person name="Tajima T."/>
            <person name="Kosugi H."/>
            <person name="Ichikawa N."/>
            <person name="Tasumi E."/>
            <person name="Hiraki A.T."/>
            <person name="Shimizu A."/>
            <person name="Kato Y."/>
            <person name="Nishiko R."/>
            <person name="Mori K."/>
            <person name="Fujita N."/>
            <person name="Imachi H."/>
            <person name="Takai K."/>
        </authorList>
    </citation>
    <scope>NUCLEOTIDE SEQUENCE [LARGE SCALE GENOMIC DNA]</scope>
    <source>
        <strain evidence="6">DSM 17711 / JCM 13418 / NBRC 101707 / SANAE</strain>
    </source>
</reference>
<dbReference type="EMBL" id="AP011532">
    <property type="protein sequence ID" value="BAI62551.1"/>
    <property type="molecule type" value="Genomic_DNA"/>
</dbReference>
<reference evidence="5 6" key="2">
    <citation type="journal article" date="2008" name="Int. J. Syst. Evol. Microbiol.">
        <title>Methanocella paludicola gen. nov., sp. nov., a methane-producing archaeon, the first isolate of the lineage 'Rice Cluster I', and proposal of the new archaeal order Methanocellales ord. nov.</title>
        <authorList>
            <person name="Sakai S."/>
            <person name="Imachi H."/>
            <person name="Hanada S."/>
            <person name="Ohashi A."/>
            <person name="Harada H."/>
            <person name="Kamagata Y."/>
        </authorList>
    </citation>
    <scope>NUCLEOTIDE SEQUENCE [LARGE SCALE GENOMIC DNA]</scope>
    <source>
        <strain evidence="6">DSM 17711 / JCM 13418 / NBRC 101707 / SANAE</strain>
    </source>
</reference>
<dbReference type="GO" id="GO:0030983">
    <property type="term" value="F:mismatched DNA binding"/>
    <property type="evidence" value="ECO:0007669"/>
    <property type="project" value="InterPro"/>
</dbReference>
<evidence type="ECO:0000256" key="3">
    <source>
        <dbReference type="ARBA" id="ARBA00023125"/>
    </source>
</evidence>
<dbReference type="PANTHER" id="PTHR11361:SF34">
    <property type="entry name" value="DNA MISMATCH REPAIR PROTEIN MSH1, MITOCHONDRIAL"/>
    <property type="match status" value="1"/>
</dbReference>
<dbReference type="Gene3D" id="3.40.50.300">
    <property type="entry name" value="P-loop containing nucleotide triphosphate hydrolases"/>
    <property type="match status" value="1"/>
</dbReference>
<dbReference type="Proteomes" id="UP000001882">
    <property type="component" value="Chromosome"/>
</dbReference>
<evidence type="ECO:0000256" key="2">
    <source>
        <dbReference type="ARBA" id="ARBA00022840"/>
    </source>
</evidence>
<dbReference type="InterPro" id="IPR045076">
    <property type="entry name" value="MutS"/>
</dbReference>
<feature type="domain" description="DNA mismatch repair proteins mutS family" evidence="4">
    <location>
        <begin position="324"/>
        <end position="497"/>
    </location>
</feature>
<dbReference type="Pfam" id="PF00488">
    <property type="entry name" value="MutS_V"/>
    <property type="match status" value="1"/>
</dbReference>
<dbReference type="AlphaFoldDB" id="D1Z1H9"/>
<dbReference type="GeneID" id="8682238"/>
<dbReference type="STRING" id="304371.MCP_2479"/>
<dbReference type="PANTHER" id="PTHR11361">
    <property type="entry name" value="DNA MISMATCH REPAIR PROTEIN MUTS FAMILY MEMBER"/>
    <property type="match status" value="1"/>
</dbReference>
<proteinExistence type="predicted"/>
<dbReference type="InterPro" id="IPR027417">
    <property type="entry name" value="P-loop_NTPase"/>
</dbReference>
<keyword evidence="2" id="KW-0067">ATP-binding</keyword>
<dbReference type="GO" id="GO:0005829">
    <property type="term" value="C:cytosol"/>
    <property type="evidence" value="ECO:0007669"/>
    <property type="project" value="TreeGrafter"/>
</dbReference>
<dbReference type="InParanoid" id="D1Z1H9"/>
<evidence type="ECO:0000313" key="6">
    <source>
        <dbReference type="Proteomes" id="UP000001882"/>
    </source>
</evidence>
<dbReference type="KEGG" id="mpd:MCP_2479"/>
<keyword evidence="1" id="KW-0547">Nucleotide-binding</keyword>
<dbReference type="GO" id="GO:0140664">
    <property type="term" value="F:ATP-dependent DNA damage sensor activity"/>
    <property type="evidence" value="ECO:0007669"/>
    <property type="project" value="InterPro"/>
</dbReference>
<dbReference type="InterPro" id="IPR000432">
    <property type="entry name" value="DNA_mismatch_repair_MutS_C"/>
</dbReference>
<protein>
    <submittedName>
        <fullName evidence="5">DNA mismatch repair protein</fullName>
    </submittedName>
</protein>
<dbReference type="PATRIC" id="fig|304371.9.peg.2528"/>
<dbReference type="eggNOG" id="arCOG02897">
    <property type="taxonomic scope" value="Archaea"/>
</dbReference>
<evidence type="ECO:0000313" key="5">
    <source>
        <dbReference type="EMBL" id="BAI62551.1"/>
    </source>
</evidence>
<dbReference type="SUPFAM" id="SSF52540">
    <property type="entry name" value="P-loop containing nucleoside triphosphate hydrolases"/>
    <property type="match status" value="1"/>
</dbReference>
<dbReference type="GO" id="GO:0006298">
    <property type="term" value="P:mismatch repair"/>
    <property type="evidence" value="ECO:0007669"/>
    <property type="project" value="InterPro"/>
</dbReference>
<evidence type="ECO:0000259" key="4">
    <source>
        <dbReference type="SMART" id="SM00534"/>
    </source>
</evidence>
<dbReference type="GO" id="GO:0005524">
    <property type="term" value="F:ATP binding"/>
    <property type="evidence" value="ECO:0007669"/>
    <property type="project" value="UniProtKB-KW"/>
</dbReference>
<dbReference type="RefSeq" id="WP_012901225.1">
    <property type="nucleotide sequence ID" value="NC_013665.1"/>
</dbReference>
<name>D1Z1H9_METPS</name>
<keyword evidence="3" id="KW-0238">DNA-binding</keyword>
<evidence type="ECO:0000256" key="1">
    <source>
        <dbReference type="ARBA" id="ARBA00022741"/>
    </source>
</evidence>
<organism evidence="5 6">
    <name type="scientific">Methanocella paludicola (strain DSM 17711 / JCM 13418 / NBRC 101707 / SANAE)</name>
    <dbReference type="NCBI Taxonomy" id="304371"/>
    <lineage>
        <taxon>Archaea</taxon>
        <taxon>Methanobacteriati</taxon>
        <taxon>Methanobacteriota</taxon>
        <taxon>Stenosarchaea group</taxon>
        <taxon>Methanomicrobia</taxon>
        <taxon>Methanocellales</taxon>
        <taxon>Methanocellaceae</taxon>
        <taxon>Methanocella</taxon>
    </lineage>
</organism>